<dbReference type="PANTHER" id="PTHR41286:SF1">
    <property type="entry name" value="HNH NUCLEASE YAJD-RELATED"/>
    <property type="match status" value="1"/>
</dbReference>
<evidence type="ECO:0000256" key="1">
    <source>
        <dbReference type="ARBA" id="ARBA00022722"/>
    </source>
</evidence>
<dbReference type="AlphaFoldDB" id="A0A9N8RXA4"/>
<sequence>MPKKAPTQCRHYGCGRLVQTPGYCEEHAADAIGWQSDRVRGSRHQRGYGSRWEKQRARILARDNGLCQPCLRDGRITAARHVDHVIAKAEGGTDVDVNLQSICVRCHKAKTAEESARARSIAT</sequence>
<dbReference type="GO" id="GO:0003676">
    <property type="term" value="F:nucleic acid binding"/>
    <property type="evidence" value="ECO:0007669"/>
    <property type="project" value="InterPro"/>
</dbReference>
<dbReference type="GO" id="GO:0016787">
    <property type="term" value="F:hydrolase activity"/>
    <property type="evidence" value="ECO:0007669"/>
    <property type="project" value="UniProtKB-KW"/>
</dbReference>
<comment type="caution">
    <text evidence="6">The sequence shown here is derived from an EMBL/GenBank/DDBJ whole genome shotgun (WGS) entry which is preliminary data.</text>
</comment>
<keyword evidence="7" id="KW-1185">Reference proteome</keyword>
<accession>A0A9N8RXA4</accession>
<evidence type="ECO:0000313" key="7">
    <source>
        <dbReference type="Proteomes" id="UP000789704"/>
    </source>
</evidence>
<dbReference type="PANTHER" id="PTHR41286">
    <property type="entry name" value="HNH NUCLEASE YAJD-RELATED"/>
    <property type="match status" value="1"/>
</dbReference>
<dbReference type="InterPro" id="IPR002711">
    <property type="entry name" value="HNH"/>
</dbReference>
<evidence type="ECO:0000256" key="3">
    <source>
        <dbReference type="ARBA" id="ARBA00038412"/>
    </source>
</evidence>
<evidence type="ECO:0000256" key="4">
    <source>
        <dbReference type="ARBA" id="ARBA00040194"/>
    </source>
</evidence>
<dbReference type="GO" id="GO:0004519">
    <property type="term" value="F:endonuclease activity"/>
    <property type="evidence" value="ECO:0007669"/>
    <property type="project" value="InterPro"/>
</dbReference>
<keyword evidence="1" id="KW-0540">Nuclease</keyword>
<dbReference type="InterPro" id="IPR003615">
    <property type="entry name" value="HNH_nuc"/>
</dbReference>
<keyword evidence="2" id="KW-0378">Hydrolase</keyword>
<evidence type="ECO:0000313" key="6">
    <source>
        <dbReference type="EMBL" id="CAG4906198.1"/>
    </source>
</evidence>
<evidence type="ECO:0000259" key="5">
    <source>
        <dbReference type="SMART" id="SM00507"/>
    </source>
</evidence>
<dbReference type="Gene3D" id="1.10.30.50">
    <property type="match status" value="1"/>
</dbReference>
<comment type="similarity">
    <text evidence="3">Belongs to the HNH nuclease family.</text>
</comment>
<evidence type="ECO:0000256" key="2">
    <source>
        <dbReference type="ARBA" id="ARBA00022801"/>
    </source>
</evidence>
<dbReference type="Pfam" id="PF01844">
    <property type="entry name" value="HNH"/>
    <property type="match status" value="1"/>
</dbReference>
<dbReference type="RefSeq" id="WP_228879329.1">
    <property type="nucleotide sequence ID" value="NZ_CAJQZC010000006.1"/>
</dbReference>
<dbReference type="Proteomes" id="UP000789704">
    <property type="component" value="Unassembled WGS sequence"/>
</dbReference>
<organism evidence="6 7">
    <name type="scientific">Paraburkholderia saeva</name>
    <dbReference type="NCBI Taxonomy" id="2777537"/>
    <lineage>
        <taxon>Bacteria</taxon>
        <taxon>Pseudomonadati</taxon>
        <taxon>Pseudomonadota</taxon>
        <taxon>Betaproteobacteria</taxon>
        <taxon>Burkholderiales</taxon>
        <taxon>Burkholderiaceae</taxon>
        <taxon>Paraburkholderia</taxon>
    </lineage>
</organism>
<dbReference type="SMART" id="SM00507">
    <property type="entry name" value="HNHc"/>
    <property type="match status" value="1"/>
</dbReference>
<dbReference type="GO" id="GO:0008270">
    <property type="term" value="F:zinc ion binding"/>
    <property type="evidence" value="ECO:0007669"/>
    <property type="project" value="InterPro"/>
</dbReference>
<dbReference type="GO" id="GO:0005829">
    <property type="term" value="C:cytosol"/>
    <property type="evidence" value="ECO:0007669"/>
    <property type="project" value="TreeGrafter"/>
</dbReference>
<reference evidence="6" key="1">
    <citation type="submission" date="2021-04" db="EMBL/GenBank/DDBJ databases">
        <authorList>
            <person name="Vanwijnsberghe S."/>
        </authorList>
    </citation>
    <scope>NUCLEOTIDE SEQUENCE</scope>
    <source>
        <strain evidence="6">LMG 31841</strain>
    </source>
</reference>
<dbReference type="EMBL" id="CAJQZC010000006">
    <property type="protein sequence ID" value="CAG4906198.1"/>
    <property type="molecule type" value="Genomic_DNA"/>
</dbReference>
<proteinExistence type="inferred from homology"/>
<protein>
    <recommendedName>
        <fullName evidence="4">Putative HNH nuclease YajD</fullName>
    </recommendedName>
</protein>
<dbReference type="CDD" id="cd00085">
    <property type="entry name" value="HNHc"/>
    <property type="match status" value="1"/>
</dbReference>
<name>A0A9N8RXA4_9BURK</name>
<gene>
    <name evidence="6" type="ORF">LMG31841_03534</name>
</gene>
<feature type="domain" description="HNH nuclease" evidence="5">
    <location>
        <begin position="54"/>
        <end position="108"/>
    </location>
</feature>